<evidence type="ECO:0000313" key="2">
    <source>
        <dbReference type="EMBL" id="UOE39554.1"/>
    </source>
</evidence>
<reference evidence="2 3" key="1">
    <citation type="submission" date="2022-03" db="EMBL/GenBank/DDBJ databases">
        <title>Chryseobacterium sp. isolated from the Andong Sikhe.</title>
        <authorList>
            <person name="Won M."/>
            <person name="Kim S.-J."/>
            <person name="Kwon S.-W."/>
        </authorList>
    </citation>
    <scope>NUCLEOTIDE SEQUENCE [LARGE SCALE GENOMIC DNA]</scope>
    <source>
        <strain evidence="2 3">ADR-1</strain>
    </source>
</reference>
<dbReference type="Proteomes" id="UP000831068">
    <property type="component" value="Chromosome"/>
</dbReference>
<sequence>MKNVFVTGITGLLGTNLVIDLLENNYQVKALLRDANIYTEINHPNLQLIQGSLFDNIEKYLDDIDVFIHIAAETNQNITKYHYYKKVNCEATKHLYLNCVKCGVKKFIFISTANTIGYGSFEKPGNETHQIRKPFTNSMYAQSKLEAEDFLLSQTNKTETIILNPTFMLGAYDRKPSSGKIILMGWKKKIIFYPPGGKNFVNVKNVSQGIINSIQYGKNGEKYLLANENLTYKEFFERLNKITNQNPLMIKIPKTILIAIGYLGDLCRKVGIKTNISSTNMKTLCITNYFNNTKSTKELKINYQKIDSGIQEAIEYFGKCGK</sequence>
<gene>
    <name evidence="2" type="ORF">MTP08_07195</name>
</gene>
<dbReference type="PANTHER" id="PTHR43245">
    <property type="entry name" value="BIFUNCTIONAL POLYMYXIN RESISTANCE PROTEIN ARNA"/>
    <property type="match status" value="1"/>
</dbReference>
<protein>
    <submittedName>
        <fullName evidence="2">NAD-dependent epimerase/dehydratase family protein</fullName>
    </submittedName>
</protein>
<keyword evidence="3" id="KW-1185">Reference proteome</keyword>
<dbReference type="SUPFAM" id="SSF51735">
    <property type="entry name" value="NAD(P)-binding Rossmann-fold domains"/>
    <property type="match status" value="1"/>
</dbReference>
<dbReference type="InterPro" id="IPR036291">
    <property type="entry name" value="NAD(P)-bd_dom_sf"/>
</dbReference>
<dbReference type="EMBL" id="CP094529">
    <property type="protein sequence ID" value="UOE39554.1"/>
    <property type="molecule type" value="Genomic_DNA"/>
</dbReference>
<feature type="domain" description="NAD-dependent epimerase/dehydratase" evidence="1">
    <location>
        <begin position="4"/>
        <end position="182"/>
    </location>
</feature>
<dbReference type="InterPro" id="IPR001509">
    <property type="entry name" value="Epimerase_deHydtase"/>
</dbReference>
<accession>A0ABY4BLB8</accession>
<proteinExistence type="predicted"/>
<dbReference type="Pfam" id="PF01370">
    <property type="entry name" value="Epimerase"/>
    <property type="match status" value="1"/>
</dbReference>
<dbReference type="Gene3D" id="3.40.50.720">
    <property type="entry name" value="NAD(P)-binding Rossmann-like Domain"/>
    <property type="match status" value="1"/>
</dbReference>
<dbReference type="RefSeq" id="WP_243577703.1">
    <property type="nucleotide sequence ID" value="NZ_CP094529.1"/>
</dbReference>
<evidence type="ECO:0000313" key="3">
    <source>
        <dbReference type="Proteomes" id="UP000831068"/>
    </source>
</evidence>
<name>A0ABY4BLB8_9FLAO</name>
<dbReference type="InterPro" id="IPR050177">
    <property type="entry name" value="Lipid_A_modif_metabolic_enz"/>
</dbReference>
<organism evidence="2 3">
    <name type="scientific">Chryseobacterium oryzae</name>
    <dbReference type="NCBI Taxonomy" id="2929799"/>
    <lineage>
        <taxon>Bacteria</taxon>
        <taxon>Pseudomonadati</taxon>
        <taxon>Bacteroidota</taxon>
        <taxon>Flavobacteriia</taxon>
        <taxon>Flavobacteriales</taxon>
        <taxon>Weeksellaceae</taxon>
        <taxon>Chryseobacterium group</taxon>
        <taxon>Chryseobacterium</taxon>
    </lineage>
</organism>
<evidence type="ECO:0000259" key="1">
    <source>
        <dbReference type="Pfam" id="PF01370"/>
    </source>
</evidence>